<evidence type="ECO:0000259" key="1">
    <source>
        <dbReference type="Pfam" id="PF00135"/>
    </source>
</evidence>
<dbReference type="STRING" id="64571.A0A1Y2GC63"/>
<dbReference type="FunCoup" id="A0A1Y2GC63">
    <property type="interactions" value="3"/>
</dbReference>
<dbReference type="InParanoid" id="A0A1Y2GC63"/>
<protein>
    <submittedName>
        <fullName evidence="2">Alpha/Beta hydrolase protein</fullName>
    </submittedName>
</protein>
<evidence type="ECO:0000313" key="3">
    <source>
        <dbReference type="Proteomes" id="UP000193648"/>
    </source>
</evidence>
<comment type="caution">
    <text evidence="2">The sequence shown here is derived from an EMBL/GenBank/DDBJ whole genome shotgun (WGS) entry which is preliminary data.</text>
</comment>
<dbReference type="OrthoDB" id="408631at2759"/>
<keyword evidence="2" id="KW-0378">Hydrolase</keyword>
<dbReference type="Proteomes" id="UP000193648">
    <property type="component" value="Unassembled WGS sequence"/>
</dbReference>
<dbReference type="InterPro" id="IPR050309">
    <property type="entry name" value="Type-B_Carboxylest/Lipase"/>
</dbReference>
<dbReference type="GeneID" id="33564047"/>
<dbReference type="Pfam" id="PF00135">
    <property type="entry name" value="COesterase"/>
    <property type="match status" value="1"/>
</dbReference>
<dbReference type="InterPro" id="IPR029058">
    <property type="entry name" value="AB_hydrolase_fold"/>
</dbReference>
<name>A0A1Y2GC63_9FUNG</name>
<dbReference type="EMBL" id="MCFF01000044">
    <property type="protein sequence ID" value="ORZ06785.1"/>
    <property type="molecule type" value="Genomic_DNA"/>
</dbReference>
<gene>
    <name evidence="2" type="ORF">BCR41DRAFT_340636</name>
</gene>
<accession>A0A1Y2GC63</accession>
<proteinExistence type="predicted"/>
<keyword evidence="3" id="KW-1185">Reference proteome</keyword>
<dbReference type="Gene3D" id="3.40.50.1820">
    <property type="entry name" value="alpha/beta hydrolase"/>
    <property type="match status" value="1"/>
</dbReference>
<sequence>MTIKDNNIIDVTLPNYGTLRGLVDQARQVAIFRNVPYAIVPERWRAAVKVEPWSGVRDATEQGPVCPQQPSTFALNLLLPKDAVPTGKGKYEFGLDHDEKNCLNLNIFVPLQALNAPEGTEPIPVLTWIHGGAFQDGSNGLPLYDAINFVEHSIQLQQPVIVVTVNYRLNVFGFLASKELEQDAQEYYTANSSPTVSYDQSVGNWGLMDQKLAFQWVRENISAFGGNTKNVIAWGESAGSISIHYHMLLPSHHGLFDHAIMQSGTVSTISPMFIHTDGQLIFDTLLTKLNIPLDLDSKEKLKRLRAVPSEELSIVGQGIAAKGYGPFYDGGKVIPSKVPIQVLAKDLSAYDPGLKSVLIGANKDEGSAFTGLFGNHNLQTWPHLLNRFIPDPQMAALFQSVYGNPETDADVTKIIGVYTGDFKFTYTTQVLVDTFKRLDQQRSEAGFKVIRYHFDAATEKMEQLVPGLGAMHAGELPYIFLPPAVEKVLVASELALGKEMQKIWISFANQKDVAVKSADTMKTPVLENDEAILIGADRQITLGKSDRLPAGVLNYWNKISHFAEQKEQSVLSAST</sequence>
<dbReference type="PANTHER" id="PTHR11559">
    <property type="entry name" value="CARBOXYLESTERASE"/>
    <property type="match status" value="1"/>
</dbReference>
<dbReference type="InterPro" id="IPR002018">
    <property type="entry name" value="CarbesteraseB"/>
</dbReference>
<organism evidence="2 3">
    <name type="scientific">Lobosporangium transversale</name>
    <dbReference type="NCBI Taxonomy" id="64571"/>
    <lineage>
        <taxon>Eukaryota</taxon>
        <taxon>Fungi</taxon>
        <taxon>Fungi incertae sedis</taxon>
        <taxon>Mucoromycota</taxon>
        <taxon>Mortierellomycotina</taxon>
        <taxon>Mortierellomycetes</taxon>
        <taxon>Mortierellales</taxon>
        <taxon>Mortierellaceae</taxon>
        <taxon>Lobosporangium</taxon>
    </lineage>
</organism>
<reference evidence="2 3" key="1">
    <citation type="submission" date="2016-07" db="EMBL/GenBank/DDBJ databases">
        <title>Pervasive Adenine N6-methylation of Active Genes in Fungi.</title>
        <authorList>
            <consortium name="DOE Joint Genome Institute"/>
            <person name="Mondo S.J."/>
            <person name="Dannebaum R.O."/>
            <person name="Kuo R.C."/>
            <person name="Labutti K."/>
            <person name="Haridas S."/>
            <person name="Kuo A."/>
            <person name="Salamov A."/>
            <person name="Ahrendt S.R."/>
            <person name="Lipzen A."/>
            <person name="Sullivan W."/>
            <person name="Andreopoulos W.B."/>
            <person name="Clum A."/>
            <person name="Lindquist E."/>
            <person name="Daum C."/>
            <person name="Ramamoorthy G.K."/>
            <person name="Gryganskyi A."/>
            <person name="Culley D."/>
            <person name="Magnuson J.K."/>
            <person name="James T.Y."/>
            <person name="O'Malley M.A."/>
            <person name="Stajich J.E."/>
            <person name="Spatafora J.W."/>
            <person name="Visel A."/>
            <person name="Grigoriev I.V."/>
        </authorList>
    </citation>
    <scope>NUCLEOTIDE SEQUENCE [LARGE SCALE GENOMIC DNA]</scope>
    <source>
        <strain evidence="2 3">NRRL 3116</strain>
    </source>
</reference>
<dbReference type="GO" id="GO:0016787">
    <property type="term" value="F:hydrolase activity"/>
    <property type="evidence" value="ECO:0007669"/>
    <property type="project" value="UniProtKB-KW"/>
</dbReference>
<dbReference type="SUPFAM" id="SSF53474">
    <property type="entry name" value="alpha/beta-Hydrolases"/>
    <property type="match status" value="1"/>
</dbReference>
<dbReference type="RefSeq" id="XP_021877706.1">
    <property type="nucleotide sequence ID" value="XM_022022203.1"/>
</dbReference>
<dbReference type="AlphaFoldDB" id="A0A1Y2GC63"/>
<evidence type="ECO:0000313" key="2">
    <source>
        <dbReference type="EMBL" id="ORZ06785.1"/>
    </source>
</evidence>
<feature type="domain" description="Carboxylesterase type B" evidence="1">
    <location>
        <begin position="15"/>
        <end position="515"/>
    </location>
</feature>